<accession>A0A540MMQ2</accession>
<evidence type="ECO:0000313" key="1">
    <source>
        <dbReference type="EMBL" id="TQE00032.1"/>
    </source>
</evidence>
<protein>
    <submittedName>
        <fullName evidence="1">Uncharacterized protein</fullName>
    </submittedName>
</protein>
<sequence>MQDHMGKIRKLMDGVLSEWKHIKNWYHAYKIQKMPNSQRLVKVKHREAKAMENTAPTFYHDNPLYAETQDDVKAAKLLKEAGLWKGKVVTFHLNNKEEHNTVKKAVEHEKKLKAVPARTK</sequence>
<dbReference type="AlphaFoldDB" id="A0A540MMQ2"/>
<dbReference type="Proteomes" id="UP000315295">
    <property type="component" value="Unassembled WGS sequence"/>
</dbReference>
<dbReference type="EMBL" id="VIEB01000224">
    <property type="protein sequence ID" value="TQE00032.1"/>
    <property type="molecule type" value="Genomic_DNA"/>
</dbReference>
<comment type="caution">
    <text evidence="1">The sequence shown here is derived from an EMBL/GenBank/DDBJ whole genome shotgun (WGS) entry which is preliminary data.</text>
</comment>
<evidence type="ECO:0000313" key="2">
    <source>
        <dbReference type="Proteomes" id="UP000315295"/>
    </source>
</evidence>
<proteinExistence type="predicted"/>
<organism evidence="1 2">
    <name type="scientific">Malus baccata</name>
    <name type="common">Siberian crab apple</name>
    <name type="synonym">Pyrus baccata</name>
    <dbReference type="NCBI Taxonomy" id="106549"/>
    <lineage>
        <taxon>Eukaryota</taxon>
        <taxon>Viridiplantae</taxon>
        <taxon>Streptophyta</taxon>
        <taxon>Embryophyta</taxon>
        <taxon>Tracheophyta</taxon>
        <taxon>Spermatophyta</taxon>
        <taxon>Magnoliopsida</taxon>
        <taxon>eudicotyledons</taxon>
        <taxon>Gunneridae</taxon>
        <taxon>Pentapetalae</taxon>
        <taxon>rosids</taxon>
        <taxon>fabids</taxon>
        <taxon>Rosales</taxon>
        <taxon>Rosaceae</taxon>
        <taxon>Amygdaloideae</taxon>
        <taxon>Maleae</taxon>
        <taxon>Malus</taxon>
    </lineage>
</organism>
<name>A0A540MMQ2_MALBA</name>
<reference evidence="1 2" key="1">
    <citation type="journal article" date="2019" name="G3 (Bethesda)">
        <title>Sequencing of a Wild Apple (Malus baccata) Genome Unravels the Differences Between Cultivated and Wild Apple Species Regarding Disease Resistance and Cold Tolerance.</title>
        <authorList>
            <person name="Chen X."/>
        </authorList>
    </citation>
    <scope>NUCLEOTIDE SEQUENCE [LARGE SCALE GENOMIC DNA]</scope>
    <source>
        <strain evidence="2">cv. Shandingzi</strain>
        <tissue evidence="1">Leaves</tissue>
    </source>
</reference>
<gene>
    <name evidence="1" type="ORF">C1H46_014410</name>
</gene>
<keyword evidence="2" id="KW-1185">Reference proteome</keyword>